<dbReference type="AlphaFoldDB" id="A0A8X7WDU1"/>
<feature type="compositionally biased region" description="Basic residues" evidence="1">
    <location>
        <begin position="777"/>
        <end position="787"/>
    </location>
</feature>
<evidence type="ECO:0000259" key="2">
    <source>
        <dbReference type="Pfam" id="PF09331"/>
    </source>
</evidence>
<sequence length="1063" mass="114628">MEDLGLPSRLFESGYEPYGRKRVNSYFHLRWIDILKPALEDDQLEMLNESQFGRILKMGGHTFSVMFLHYLLSRQLVTQKEFELWWLFVGKPIRYAIQDFAFVTGLNCGQSGGLDSASNARGIGRGKVTGKGKSSSSTSIWDELFRGEEKPTVSWIMDRLVKGKRYKDPLTRLRLALLVLVEGILCPTCGTTNIRPEVVNRLGNIDEFVKYPWGRESFLLTVRSAKARTPEHYIQETMALQGFTHAMVLVAITACPSIIVKAGGGDPLADSSLSTSDIISLLVDRKLAVNPVSAKGVDQLGQADVRDYVCDDADGELLSRGLGDQDDASVDNLVSLIEDDYPFEHNIWSGGVRADDVKANKGPASSPQSSGENVSSAVDKEKDMGGGGDSNMKSRERMDQSRRPPSFDPQPDENIPLDVPTLLRRAADAYEEKVLPMFEGYMLSLKGHFHTEVGTLRTDLQAIKTSVHDLETKVGVEFEKMKTLIKGGGFFDDEPYRGGGSPYRHDSPYEGGDDELPPAFVPPPHTTRMYSAPGGQASTSAPDVSASAEANLPIPSDGEAAAVHSAGVSCDEVTGAEVPRTESTDKTEAMNVDSATGQGGSTAVDRQPPLVTSPDPPPVQSPTGGDQGVASPTESHPTASLSGKEQALPTEVPESSSIPDVSTVVTQILTESGILKVSTNNMLSYILGTQDLPPTTSQPGKVCPPPSGTTQSVPLNAEDKVSVVGQPHSAARVEDQSGGVVEKEAAVGGGSKKRPAESDAAAGVSTTADAGGDVERRHSKRTQKKTQKFTPPVPTVRKPATKKPPKAKDSNAPAPKRSKKAGVESSQPNPAPTSTLSSRDLPVFIGGFNAFAPPSASNREAFFKRLAFANPGSSISPLQDLFHCTGVCSHQALDRAVQCIRIRRDRLPAARFDFLPPSFFVELLHYSGFEASNDKATFTFSSNLKDQFLHHLNMSAIYVVDFNQACPSEFDVVGVLTPISNMLPYLIQKHCITTSPRDLRFLPLPISRIEVPMLIEHPGYSGVAAIILLEHVAAGQPLMSLSVTEEEVRHAAENYAIAALAIS</sequence>
<comment type="caution">
    <text evidence="3">The sequence shown here is derived from an EMBL/GenBank/DDBJ whole genome shotgun (WGS) entry which is preliminary data.</text>
</comment>
<dbReference type="Pfam" id="PF09331">
    <property type="entry name" value="DUF1985"/>
    <property type="match status" value="1"/>
</dbReference>
<feature type="compositionally biased region" description="Basic and acidic residues" evidence="1">
    <location>
        <begin position="579"/>
        <end position="588"/>
    </location>
</feature>
<reference evidence="3 4" key="1">
    <citation type="submission" date="2020-02" db="EMBL/GenBank/DDBJ databases">
        <authorList>
            <person name="Ma Q."/>
            <person name="Huang Y."/>
            <person name="Song X."/>
            <person name="Pei D."/>
        </authorList>
    </citation>
    <scope>NUCLEOTIDE SEQUENCE [LARGE SCALE GENOMIC DNA]</scope>
    <source>
        <strain evidence="3">Sxm20200214</strain>
        <tissue evidence="3">Leaf</tissue>
    </source>
</reference>
<evidence type="ECO:0000313" key="3">
    <source>
        <dbReference type="EMBL" id="KAG2327512.1"/>
    </source>
</evidence>
<dbReference type="PANTHER" id="PTHR48449">
    <property type="entry name" value="DUF1985 DOMAIN-CONTAINING PROTEIN"/>
    <property type="match status" value="1"/>
</dbReference>
<feature type="region of interest" description="Disordered" evidence="1">
    <location>
        <begin position="691"/>
        <end position="713"/>
    </location>
</feature>
<accession>A0A8X7WDU1</accession>
<feature type="region of interest" description="Disordered" evidence="1">
    <location>
        <begin position="491"/>
        <end position="657"/>
    </location>
</feature>
<name>A0A8X7WDU1_BRACI</name>
<feature type="compositionally biased region" description="Polar residues" evidence="1">
    <location>
        <begin position="363"/>
        <end position="376"/>
    </location>
</feature>
<dbReference type="OrthoDB" id="1111121at2759"/>
<feature type="region of interest" description="Disordered" evidence="1">
    <location>
        <begin position="354"/>
        <end position="419"/>
    </location>
</feature>
<feature type="compositionally biased region" description="Basic and acidic residues" evidence="1">
    <location>
        <begin position="731"/>
        <end position="745"/>
    </location>
</feature>
<organism evidence="3 4">
    <name type="scientific">Brassica carinata</name>
    <name type="common">Ethiopian mustard</name>
    <name type="synonym">Abyssinian cabbage</name>
    <dbReference type="NCBI Taxonomy" id="52824"/>
    <lineage>
        <taxon>Eukaryota</taxon>
        <taxon>Viridiplantae</taxon>
        <taxon>Streptophyta</taxon>
        <taxon>Embryophyta</taxon>
        <taxon>Tracheophyta</taxon>
        <taxon>Spermatophyta</taxon>
        <taxon>Magnoliopsida</taxon>
        <taxon>eudicotyledons</taxon>
        <taxon>Gunneridae</taxon>
        <taxon>Pentapetalae</taxon>
        <taxon>rosids</taxon>
        <taxon>malvids</taxon>
        <taxon>Brassicales</taxon>
        <taxon>Brassicaceae</taxon>
        <taxon>Brassiceae</taxon>
        <taxon>Brassica</taxon>
    </lineage>
</organism>
<dbReference type="PANTHER" id="PTHR48449:SF1">
    <property type="entry name" value="DUF1985 DOMAIN-CONTAINING PROTEIN"/>
    <property type="match status" value="1"/>
</dbReference>
<keyword evidence="4" id="KW-1185">Reference proteome</keyword>
<protein>
    <recommendedName>
        <fullName evidence="2">DUF1985 domain-containing protein</fullName>
    </recommendedName>
</protein>
<dbReference type="InterPro" id="IPR015410">
    <property type="entry name" value="DUF1985"/>
</dbReference>
<evidence type="ECO:0000313" key="4">
    <source>
        <dbReference type="Proteomes" id="UP000886595"/>
    </source>
</evidence>
<feature type="compositionally biased region" description="Polar residues" evidence="1">
    <location>
        <begin position="630"/>
        <end position="643"/>
    </location>
</feature>
<evidence type="ECO:0000256" key="1">
    <source>
        <dbReference type="SAM" id="MobiDB-lite"/>
    </source>
</evidence>
<dbReference type="EMBL" id="JAAMPC010000002">
    <property type="protein sequence ID" value="KAG2327512.1"/>
    <property type="molecule type" value="Genomic_DNA"/>
</dbReference>
<feature type="compositionally biased region" description="Polar residues" evidence="1">
    <location>
        <begin position="824"/>
        <end position="838"/>
    </location>
</feature>
<feature type="region of interest" description="Disordered" evidence="1">
    <location>
        <begin position="726"/>
        <end position="838"/>
    </location>
</feature>
<gene>
    <name evidence="3" type="ORF">Bca52824_010240</name>
</gene>
<proteinExistence type="predicted"/>
<feature type="compositionally biased region" description="Basic and acidic residues" evidence="1">
    <location>
        <begin position="392"/>
        <end position="402"/>
    </location>
</feature>
<dbReference type="Proteomes" id="UP000886595">
    <property type="component" value="Unassembled WGS sequence"/>
</dbReference>
<feature type="domain" description="DUF1985" evidence="2">
    <location>
        <begin position="72"/>
        <end position="224"/>
    </location>
</feature>